<dbReference type="InterPro" id="IPR045834">
    <property type="entry name" value="Csd3_N2"/>
</dbReference>
<protein>
    <submittedName>
        <fullName evidence="11">Peptidase, M23/M37 family</fullName>
    </submittedName>
</protein>
<dbReference type="Pfam" id="PF01551">
    <property type="entry name" value="Peptidase_M23"/>
    <property type="match status" value="1"/>
</dbReference>
<name>A0A3B0UPI9_9ZZZZ</name>
<dbReference type="InterPro" id="IPR050570">
    <property type="entry name" value="Cell_wall_metabolism_enzyme"/>
</dbReference>
<keyword evidence="8" id="KW-0472">Membrane</keyword>
<dbReference type="CDD" id="cd12797">
    <property type="entry name" value="M23_peptidase"/>
    <property type="match status" value="1"/>
</dbReference>
<keyword evidence="8" id="KW-0812">Transmembrane</keyword>
<keyword evidence="7" id="KW-0482">Metalloprotease</keyword>
<keyword evidence="6" id="KW-0862">Zinc</keyword>
<reference evidence="11" key="1">
    <citation type="submission" date="2018-06" db="EMBL/GenBank/DDBJ databases">
        <authorList>
            <person name="Zhirakovskaya E."/>
        </authorList>
    </citation>
    <scope>NUCLEOTIDE SEQUENCE</scope>
</reference>
<dbReference type="InterPro" id="IPR011055">
    <property type="entry name" value="Dup_hybrid_motif"/>
</dbReference>
<evidence type="ECO:0000256" key="3">
    <source>
        <dbReference type="ARBA" id="ARBA00022670"/>
    </source>
</evidence>
<dbReference type="InterPro" id="IPR016047">
    <property type="entry name" value="M23ase_b-sheet_dom"/>
</dbReference>
<feature type="domain" description="Csd3-like second N-terminal" evidence="10">
    <location>
        <begin position="153"/>
        <end position="267"/>
    </location>
</feature>
<dbReference type="GO" id="GO:0004222">
    <property type="term" value="F:metalloendopeptidase activity"/>
    <property type="evidence" value="ECO:0007669"/>
    <property type="project" value="TreeGrafter"/>
</dbReference>
<keyword evidence="3" id="KW-0645">Protease</keyword>
<keyword evidence="8" id="KW-1133">Transmembrane helix</keyword>
<evidence type="ECO:0000256" key="7">
    <source>
        <dbReference type="ARBA" id="ARBA00023049"/>
    </source>
</evidence>
<accession>A0A3B0UPI9</accession>
<evidence type="ECO:0000259" key="9">
    <source>
        <dbReference type="Pfam" id="PF01551"/>
    </source>
</evidence>
<comment type="subcellular location">
    <subcellularLocation>
        <location evidence="2">Cell envelope</location>
    </subcellularLocation>
</comment>
<dbReference type="Gene3D" id="2.70.70.10">
    <property type="entry name" value="Glucose Permease (Domain IIA)"/>
    <property type="match status" value="1"/>
</dbReference>
<dbReference type="AlphaFoldDB" id="A0A3B0UPI9"/>
<dbReference type="PANTHER" id="PTHR21666:SF288">
    <property type="entry name" value="CELL DIVISION PROTEIN YTFB"/>
    <property type="match status" value="1"/>
</dbReference>
<evidence type="ECO:0000256" key="5">
    <source>
        <dbReference type="ARBA" id="ARBA00022801"/>
    </source>
</evidence>
<proteinExistence type="predicted"/>
<feature type="domain" description="M23ase beta-sheet core" evidence="9">
    <location>
        <begin position="280"/>
        <end position="377"/>
    </location>
</feature>
<dbReference type="Gene3D" id="3.10.450.350">
    <property type="match status" value="1"/>
</dbReference>
<feature type="transmembrane region" description="Helical" evidence="8">
    <location>
        <begin position="5"/>
        <end position="26"/>
    </location>
</feature>
<gene>
    <name evidence="11" type="ORF">MNBD_BACTEROID01-898</name>
</gene>
<dbReference type="GO" id="GO:0006508">
    <property type="term" value="P:proteolysis"/>
    <property type="evidence" value="ECO:0007669"/>
    <property type="project" value="UniProtKB-KW"/>
</dbReference>
<evidence type="ECO:0000256" key="2">
    <source>
        <dbReference type="ARBA" id="ARBA00004196"/>
    </source>
</evidence>
<dbReference type="GO" id="GO:0030313">
    <property type="term" value="C:cell envelope"/>
    <property type="evidence" value="ECO:0007669"/>
    <property type="project" value="UniProtKB-SubCell"/>
</dbReference>
<keyword evidence="5" id="KW-0378">Hydrolase</keyword>
<comment type="cofactor">
    <cofactor evidence="1">
        <name>Zn(2+)</name>
        <dbReference type="ChEBI" id="CHEBI:29105"/>
    </cofactor>
</comment>
<dbReference type="SUPFAM" id="SSF51261">
    <property type="entry name" value="Duplicated hybrid motif"/>
    <property type="match status" value="1"/>
</dbReference>
<evidence type="ECO:0000256" key="6">
    <source>
        <dbReference type="ARBA" id="ARBA00022833"/>
    </source>
</evidence>
<evidence type="ECO:0000259" key="10">
    <source>
        <dbReference type="Pfam" id="PF19425"/>
    </source>
</evidence>
<dbReference type="PANTHER" id="PTHR21666">
    <property type="entry name" value="PEPTIDASE-RELATED"/>
    <property type="match status" value="1"/>
</dbReference>
<keyword evidence="4" id="KW-0479">Metal-binding</keyword>
<evidence type="ECO:0000256" key="4">
    <source>
        <dbReference type="ARBA" id="ARBA00022723"/>
    </source>
</evidence>
<sequence length="417" mass="47904">MAKKIWAEIALIVITFLFIWAVYSFYKPCDPRQEVIEVEIPEPRLKFGLPVDSFYIEGGRIKPNQNLSDILTKYGVNMVRIDRLAKNSKDTFDVRKMKSGNRYFVFQTPDSLKKVEYLVYEKSPVEYVVFELNDSLKTFLGEKEIKTELKFKTGVIESSLWNTMADNNLNPVLALELSEIYAWTIDFFGIRKGDRFRVIYEEQYVDSQSVGIGTIHAVQFDHMRQPNYAFRFFQDGRFDYFDEKGNSLRKAFLKAPLRFSRISSRFSHSRFHPVLKIRRPHYGIDYAAPRGTPVHSIGDGDVVAKGYQKRGGGNYLKIKHNSVYTTTYMHLSGFAKKVAPGTRVKQGQVIGYVGSTGLATGPHLDFRITKNGHPVDPLKVKAPPVEPVKKENIPDFTVVKDSLMNQLNRIRWDGVMQ</sequence>
<dbReference type="EMBL" id="UOEP01000163">
    <property type="protein sequence ID" value="VAW22034.1"/>
    <property type="molecule type" value="Genomic_DNA"/>
</dbReference>
<evidence type="ECO:0000313" key="11">
    <source>
        <dbReference type="EMBL" id="VAW22034.1"/>
    </source>
</evidence>
<evidence type="ECO:0000256" key="8">
    <source>
        <dbReference type="SAM" id="Phobius"/>
    </source>
</evidence>
<dbReference type="Pfam" id="PF19425">
    <property type="entry name" value="Csd3_N2"/>
    <property type="match status" value="1"/>
</dbReference>
<dbReference type="GO" id="GO:0046872">
    <property type="term" value="F:metal ion binding"/>
    <property type="evidence" value="ECO:0007669"/>
    <property type="project" value="UniProtKB-KW"/>
</dbReference>
<evidence type="ECO:0000256" key="1">
    <source>
        <dbReference type="ARBA" id="ARBA00001947"/>
    </source>
</evidence>
<organism evidence="11">
    <name type="scientific">hydrothermal vent metagenome</name>
    <dbReference type="NCBI Taxonomy" id="652676"/>
    <lineage>
        <taxon>unclassified sequences</taxon>
        <taxon>metagenomes</taxon>
        <taxon>ecological metagenomes</taxon>
    </lineage>
</organism>